<accession>A0A4W5M638</accession>
<evidence type="ECO:0000256" key="4">
    <source>
        <dbReference type="SAM" id="MobiDB-lite"/>
    </source>
</evidence>
<organism evidence="6 7">
    <name type="scientific">Hucho hucho</name>
    <name type="common">huchen</name>
    <dbReference type="NCBI Taxonomy" id="62062"/>
    <lineage>
        <taxon>Eukaryota</taxon>
        <taxon>Metazoa</taxon>
        <taxon>Chordata</taxon>
        <taxon>Craniata</taxon>
        <taxon>Vertebrata</taxon>
        <taxon>Euteleostomi</taxon>
        <taxon>Actinopterygii</taxon>
        <taxon>Neopterygii</taxon>
        <taxon>Teleostei</taxon>
        <taxon>Protacanthopterygii</taxon>
        <taxon>Salmoniformes</taxon>
        <taxon>Salmonidae</taxon>
        <taxon>Salmoninae</taxon>
        <taxon>Hucho</taxon>
    </lineage>
</organism>
<reference evidence="6" key="2">
    <citation type="submission" date="2025-08" db="UniProtKB">
        <authorList>
            <consortium name="Ensembl"/>
        </authorList>
    </citation>
    <scope>IDENTIFICATION</scope>
</reference>
<dbReference type="GO" id="GO:0045059">
    <property type="term" value="P:positive thymic T cell selection"/>
    <property type="evidence" value="ECO:0007669"/>
    <property type="project" value="TreeGrafter"/>
</dbReference>
<evidence type="ECO:0000256" key="1">
    <source>
        <dbReference type="ARBA" id="ARBA00004251"/>
    </source>
</evidence>
<keyword evidence="5" id="KW-1133">Transmembrane helix</keyword>
<reference evidence="7" key="1">
    <citation type="submission" date="2018-06" db="EMBL/GenBank/DDBJ databases">
        <title>Genome assembly of Danube salmon.</title>
        <authorList>
            <person name="Macqueen D.J."/>
            <person name="Gundappa M.K."/>
        </authorList>
    </citation>
    <scope>NUCLEOTIDE SEQUENCE [LARGE SCALE GENOMIC DNA]</scope>
</reference>
<dbReference type="GeneTree" id="ENSGT01120000274401"/>
<keyword evidence="5" id="KW-0812">Transmembrane</keyword>
<evidence type="ECO:0000256" key="3">
    <source>
        <dbReference type="ARBA" id="ARBA00022729"/>
    </source>
</evidence>
<feature type="region of interest" description="Disordered" evidence="4">
    <location>
        <begin position="107"/>
        <end position="148"/>
    </location>
</feature>
<sequence>NVKSIITVNMTCPEGELKKKDVSSFLLGECDKSKGIINGIVENEHYYCNSSTEIYQFHIKRKGKKLCENGFELDVILVTGIIVGDLLLTGGVILIVYSWAQKKSRCAAPQKPTSRSAGHGPPVVPSPDYEPLSVATRSRDTYATHRTG</sequence>
<dbReference type="InterPro" id="IPR015484">
    <property type="entry name" value="CD3_esu/gsu/dsu"/>
</dbReference>
<keyword evidence="3" id="KW-0732">Signal</keyword>
<dbReference type="GO" id="GO:0007166">
    <property type="term" value="P:cell surface receptor signaling pathway"/>
    <property type="evidence" value="ECO:0007669"/>
    <property type="project" value="TreeGrafter"/>
</dbReference>
<keyword evidence="2" id="KW-1003">Cell membrane</keyword>
<dbReference type="Ensembl" id="ENSHHUT00000035168.1">
    <property type="protein sequence ID" value="ENSHHUP00000033812.1"/>
    <property type="gene ID" value="ENSHHUG00000021319.1"/>
</dbReference>
<dbReference type="AlphaFoldDB" id="A0A4W5M638"/>
<evidence type="ECO:0000256" key="2">
    <source>
        <dbReference type="ARBA" id="ARBA00022475"/>
    </source>
</evidence>
<protein>
    <recommendedName>
        <fullName evidence="8">CD3 gamma/delta subunit Ig-like domain-containing protein</fullName>
    </recommendedName>
</protein>
<dbReference type="Proteomes" id="UP000314982">
    <property type="component" value="Unassembled WGS sequence"/>
</dbReference>
<feature type="transmembrane region" description="Helical" evidence="5">
    <location>
        <begin position="75"/>
        <end position="97"/>
    </location>
</feature>
<evidence type="ECO:0000313" key="7">
    <source>
        <dbReference type="Proteomes" id="UP000314982"/>
    </source>
</evidence>
<evidence type="ECO:0000256" key="5">
    <source>
        <dbReference type="SAM" id="Phobius"/>
    </source>
</evidence>
<name>A0A4W5M638_9TELE</name>
<dbReference type="PANTHER" id="PTHR10570">
    <property type="entry name" value="T-CELL SURFACE GLYCOPROTEIN CD3 GAMMA CHAIN / DELTA CHAIN"/>
    <property type="match status" value="1"/>
</dbReference>
<dbReference type="PANTHER" id="PTHR10570:SF9">
    <property type="entry name" value="T-CELL SURFACE GLYCOPROTEIN CD3 EPSILON CHAIN"/>
    <property type="match status" value="1"/>
</dbReference>
<evidence type="ECO:0000313" key="6">
    <source>
        <dbReference type="Ensembl" id="ENSHHUP00000033812.1"/>
    </source>
</evidence>
<keyword evidence="7" id="KW-1185">Reference proteome</keyword>
<comment type="subcellular location">
    <subcellularLocation>
        <location evidence="1">Cell membrane</location>
        <topology evidence="1">Single-pass type I membrane protein</topology>
    </subcellularLocation>
</comment>
<dbReference type="GO" id="GO:0004888">
    <property type="term" value="F:transmembrane signaling receptor activity"/>
    <property type="evidence" value="ECO:0007669"/>
    <property type="project" value="TreeGrafter"/>
</dbReference>
<evidence type="ECO:0008006" key="8">
    <source>
        <dbReference type="Google" id="ProtNLM"/>
    </source>
</evidence>
<keyword evidence="5" id="KW-0472">Membrane</keyword>
<dbReference type="GO" id="GO:0042105">
    <property type="term" value="C:alpha-beta T cell receptor complex"/>
    <property type="evidence" value="ECO:0007669"/>
    <property type="project" value="TreeGrafter"/>
</dbReference>
<proteinExistence type="predicted"/>
<dbReference type="STRING" id="62062.ENSHHUP00000033812"/>
<dbReference type="GO" id="GO:0009897">
    <property type="term" value="C:external side of plasma membrane"/>
    <property type="evidence" value="ECO:0007669"/>
    <property type="project" value="TreeGrafter"/>
</dbReference>
<feature type="compositionally biased region" description="Basic and acidic residues" evidence="4">
    <location>
        <begin position="137"/>
        <end position="148"/>
    </location>
</feature>
<reference evidence="6" key="3">
    <citation type="submission" date="2025-09" db="UniProtKB">
        <authorList>
            <consortium name="Ensembl"/>
        </authorList>
    </citation>
    <scope>IDENTIFICATION</scope>
</reference>